<reference evidence="2 3" key="1">
    <citation type="submission" date="2018-10" db="EMBL/GenBank/DDBJ databases">
        <title>Pseudomonas zhaodongensis NEAU-ST5-21(T) genome.</title>
        <authorList>
            <person name="Peng J."/>
            <person name="Liu Z.-P."/>
        </authorList>
    </citation>
    <scope>NUCLEOTIDE SEQUENCE [LARGE SCALE GENOMIC DNA]</scope>
    <source>
        <strain evidence="2 3">NEAU-ST5-21</strain>
    </source>
</reference>
<keyword evidence="3" id="KW-1185">Reference proteome</keyword>
<keyword evidence="1" id="KW-1133">Transmembrane helix</keyword>
<dbReference type="InterPro" id="IPR024078">
    <property type="entry name" value="LmbE-like_dom_sf"/>
</dbReference>
<dbReference type="Gene3D" id="3.40.50.10320">
    <property type="entry name" value="LmbE-like"/>
    <property type="match status" value="1"/>
</dbReference>
<proteinExistence type="predicted"/>
<dbReference type="SUPFAM" id="SSF102588">
    <property type="entry name" value="LmbE-like"/>
    <property type="match status" value="1"/>
</dbReference>
<keyword evidence="1" id="KW-0472">Membrane</keyword>
<sequence length="482" mass="54427">MSARKTALLKKHRRNKRIVLALVILILASFIDFGIYNIGPWWISPVLAVLFWLAHEAWFADHLFYSPRDSYHYDFPPDTVALPVTLSEGRLTFAIDQLPAGAGTLVLQVKLKSTWLGWLLDPQVRVSGTPEQDRQDFERRASGTRYINLSGEADSLRHGEVRLKGKYCRLDDVATLYAFSHPDFSKQKLMVIAPHADDAELAAFGLYSESREPVIVTLTQGEIEAGYYRRLGLDSAAAARLKGRLRTWNSYAVPLWGDVPIDNCIQLGYYCLQLSGMCSHPSDVYGSRESQEADIRGARHLNKCTLPGDADGLPTWQNLIADLVALLEQHQPDVIVMPHPELDPHDDHIHATRAVEQAIAQSCWKPDVQLLYANHLADNDRWPMGPANNGVALPPAIEPLPAYAPWSPKLSLSSRVDKAMALTMQHDLRIPLPFKKRLRRTIQRFLAGRVWPGIGEDEFFRKAVRRHELFWVRAVLKSKDEA</sequence>
<evidence type="ECO:0000313" key="3">
    <source>
        <dbReference type="Proteomes" id="UP000269774"/>
    </source>
</evidence>
<evidence type="ECO:0000256" key="1">
    <source>
        <dbReference type="SAM" id="Phobius"/>
    </source>
</evidence>
<dbReference type="AlphaFoldDB" id="A0A3M2HRG7"/>
<name>A0A3M2HRG7_9GAMM</name>
<accession>A0A3M2HRG7</accession>
<feature type="transmembrane region" description="Helical" evidence="1">
    <location>
        <begin position="18"/>
        <end position="36"/>
    </location>
</feature>
<protein>
    <submittedName>
        <fullName evidence="2">PIG-L family deacetylase</fullName>
    </submittedName>
</protein>
<gene>
    <name evidence="2" type="ORF">EA797_02540</name>
</gene>
<comment type="caution">
    <text evidence="2">The sequence shown here is derived from an EMBL/GenBank/DDBJ whole genome shotgun (WGS) entry which is preliminary data.</text>
</comment>
<keyword evidence="1" id="KW-0812">Transmembrane</keyword>
<dbReference type="RefSeq" id="WP_122163619.1">
    <property type="nucleotide sequence ID" value="NZ_JAMOIB010000003.1"/>
</dbReference>
<organism evidence="2 3">
    <name type="scientific">Stutzerimonas zhaodongensis</name>
    <dbReference type="NCBI Taxonomy" id="1176257"/>
    <lineage>
        <taxon>Bacteria</taxon>
        <taxon>Pseudomonadati</taxon>
        <taxon>Pseudomonadota</taxon>
        <taxon>Gammaproteobacteria</taxon>
        <taxon>Pseudomonadales</taxon>
        <taxon>Pseudomonadaceae</taxon>
        <taxon>Stutzerimonas</taxon>
    </lineage>
</organism>
<dbReference type="Proteomes" id="UP000269774">
    <property type="component" value="Unassembled WGS sequence"/>
</dbReference>
<dbReference type="EMBL" id="RFFM01000001">
    <property type="protein sequence ID" value="RMH91648.1"/>
    <property type="molecule type" value="Genomic_DNA"/>
</dbReference>
<evidence type="ECO:0000313" key="2">
    <source>
        <dbReference type="EMBL" id="RMH91648.1"/>
    </source>
</evidence>
<dbReference type="OrthoDB" id="7007936at2"/>